<dbReference type="GO" id="GO:0008270">
    <property type="term" value="F:zinc ion binding"/>
    <property type="evidence" value="ECO:0007669"/>
    <property type="project" value="UniProtKB-KW"/>
</dbReference>
<keyword evidence="3" id="KW-0862">Zinc</keyword>
<reference evidence="7 8" key="1">
    <citation type="journal article" date="2019" name="New Phytol.">
        <title>Comparative genomics reveals unique wood-decay strategies and fruiting body development in the Schizophyllaceae.</title>
        <authorList>
            <person name="Almasi E."/>
            <person name="Sahu N."/>
            <person name="Krizsan K."/>
            <person name="Balint B."/>
            <person name="Kovacs G.M."/>
            <person name="Kiss B."/>
            <person name="Cseklye J."/>
            <person name="Drula E."/>
            <person name="Henrissat B."/>
            <person name="Nagy I."/>
            <person name="Chovatia M."/>
            <person name="Adam C."/>
            <person name="LaButti K."/>
            <person name="Lipzen A."/>
            <person name="Riley R."/>
            <person name="Grigoriev I.V."/>
            <person name="Nagy L.G."/>
        </authorList>
    </citation>
    <scope>NUCLEOTIDE SEQUENCE [LARGE SCALE GENOMIC DNA]</scope>
    <source>
        <strain evidence="7 8">NL-1724</strain>
    </source>
</reference>
<accession>A0A550CIS0</accession>
<evidence type="ECO:0000256" key="5">
    <source>
        <dbReference type="SAM" id="MobiDB-lite"/>
    </source>
</evidence>
<dbReference type="SUPFAM" id="SSF144232">
    <property type="entry name" value="HIT/MYND zinc finger-like"/>
    <property type="match status" value="1"/>
</dbReference>
<evidence type="ECO:0000256" key="2">
    <source>
        <dbReference type="ARBA" id="ARBA00022771"/>
    </source>
</evidence>
<dbReference type="Proteomes" id="UP000320762">
    <property type="component" value="Unassembled WGS sequence"/>
</dbReference>
<dbReference type="InterPro" id="IPR002893">
    <property type="entry name" value="Znf_MYND"/>
</dbReference>
<gene>
    <name evidence="7" type="ORF">BD626DRAFT_568353</name>
</gene>
<sequence>MSASHEPSELSDLMELFMNMTEGRPTTLSPQAALAKLKAALARGRLFRGFDEGPPQRKPNQPPLPLPPSATYNARHELKRFGVMCSALFDTKLSPYPSRIWDSLYAAAAPAALDWIEFLHPMNKNVQRVSDPRYNLDVILVILSIIDAVLKPLIGTDRIVEFVPTTRIADYACDVWVNFHRYTEEPSGTLQSQILDWVAALCVSLPVPPDGNMPDIVSKALLQATKRDPRRLCRCIRQSSQSIRTPDDYEALENLYYVASNLVDDIPELAPSIVSSKDVVAVIESLSYALEMKAWRAVFYACRYLEQLWTSASSYRALELSIEHGAIDVLIRMATIAPPTSDMIAESYQKRLSTALIIVFRGFVSWRVLAAFHKKHGAEVVEKASELYETNPMFVDLVAMYQARYPLLESTQVERRISRQHCLGCCPDQDGSGKCCREADTTKLLRCSNCWDAVYCSIQCQRVHWRQCHRKVCDTLVGRTSARDMDFIGRLCAAQVRRNARAIIEDIKLVDPDRRYHYMLYVHLSNRHERQIVEIAGEYNGGKRMGTIVAVWEDGMSPLCEHVSGICVMELEALDVAARLTEMQLGIASGTSRLEDLAAAQERVANMVAESRSQMMGM</sequence>
<feature type="compositionally biased region" description="Pro residues" evidence="5">
    <location>
        <begin position="56"/>
        <end position="68"/>
    </location>
</feature>
<dbReference type="Gene3D" id="6.10.140.2220">
    <property type="match status" value="1"/>
</dbReference>
<protein>
    <recommendedName>
        <fullName evidence="6">MYND-type domain-containing protein</fullName>
    </recommendedName>
</protein>
<comment type="caution">
    <text evidence="7">The sequence shown here is derived from an EMBL/GenBank/DDBJ whole genome shotgun (WGS) entry which is preliminary data.</text>
</comment>
<dbReference type="AlphaFoldDB" id="A0A550CIS0"/>
<dbReference type="OrthoDB" id="3040823at2759"/>
<feature type="region of interest" description="Disordered" evidence="5">
    <location>
        <begin position="49"/>
        <end position="69"/>
    </location>
</feature>
<dbReference type="EMBL" id="VDMD01000007">
    <property type="protein sequence ID" value="TRM64636.1"/>
    <property type="molecule type" value="Genomic_DNA"/>
</dbReference>
<keyword evidence="8" id="KW-1185">Reference proteome</keyword>
<name>A0A550CIS0_9AGAR</name>
<evidence type="ECO:0000313" key="8">
    <source>
        <dbReference type="Proteomes" id="UP000320762"/>
    </source>
</evidence>
<evidence type="ECO:0000259" key="6">
    <source>
        <dbReference type="PROSITE" id="PS50865"/>
    </source>
</evidence>
<evidence type="ECO:0000256" key="1">
    <source>
        <dbReference type="ARBA" id="ARBA00022723"/>
    </source>
</evidence>
<evidence type="ECO:0000256" key="3">
    <source>
        <dbReference type="ARBA" id="ARBA00022833"/>
    </source>
</evidence>
<evidence type="ECO:0000313" key="7">
    <source>
        <dbReference type="EMBL" id="TRM64636.1"/>
    </source>
</evidence>
<proteinExistence type="predicted"/>
<dbReference type="Pfam" id="PF01753">
    <property type="entry name" value="zf-MYND"/>
    <property type="match status" value="1"/>
</dbReference>
<organism evidence="7 8">
    <name type="scientific">Schizophyllum amplum</name>
    <dbReference type="NCBI Taxonomy" id="97359"/>
    <lineage>
        <taxon>Eukaryota</taxon>
        <taxon>Fungi</taxon>
        <taxon>Dikarya</taxon>
        <taxon>Basidiomycota</taxon>
        <taxon>Agaricomycotina</taxon>
        <taxon>Agaricomycetes</taxon>
        <taxon>Agaricomycetidae</taxon>
        <taxon>Agaricales</taxon>
        <taxon>Schizophyllaceae</taxon>
        <taxon>Schizophyllum</taxon>
    </lineage>
</organism>
<dbReference type="PROSITE" id="PS50865">
    <property type="entry name" value="ZF_MYND_2"/>
    <property type="match status" value="1"/>
</dbReference>
<keyword evidence="1" id="KW-0479">Metal-binding</keyword>
<evidence type="ECO:0000256" key="4">
    <source>
        <dbReference type="PROSITE-ProRule" id="PRU00134"/>
    </source>
</evidence>
<feature type="domain" description="MYND-type" evidence="6">
    <location>
        <begin position="432"/>
        <end position="473"/>
    </location>
</feature>
<keyword evidence="2 4" id="KW-0863">Zinc-finger</keyword>
<dbReference type="Gene3D" id="1.10.220.160">
    <property type="match status" value="1"/>
</dbReference>